<keyword evidence="7 8" id="KW-0472">Membrane</keyword>
<protein>
    <submittedName>
        <fullName evidence="10">DHA2 family efflux MFS transporter permease subunit</fullName>
    </submittedName>
</protein>
<reference evidence="10 11" key="1">
    <citation type="submission" date="2022-05" db="EMBL/GenBank/DDBJ databases">
        <title>Genome Sequencing of Bee-Associated Microbes.</title>
        <authorList>
            <person name="Dunlap C."/>
        </authorList>
    </citation>
    <scope>NUCLEOTIDE SEQUENCE [LARGE SCALE GENOMIC DNA]</scope>
    <source>
        <strain evidence="10 11">NRRL B-14421</strain>
    </source>
</reference>
<evidence type="ECO:0000259" key="9">
    <source>
        <dbReference type="PROSITE" id="PS50850"/>
    </source>
</evidence>
<gene>
    <name evidence="10" type="ORF">M5X19_18310</name>
</gene>
<feature type="transmembrane region" description="Helical" evidence="8">
    <location>
        <begin position="455"/>
        <end position="474"/>
    </location>
</feature>
<dbReference type="Gene3D" id="1.20.1720.10">
    <property type="entry name" value="Multidrug resistance protein D"/>
    <property type="match status" value="1"/>
</dbReference>
<feature type="transmembrane region" description="Helical" evidence="8">
    <location>
        <begin position="54"/>
        <end position="74"/>
    </location>
</feature>
<dbReference type="InterPro" id="IPR004638">
    <property type="entry name" value="EmrB-like"/>
</dbReference>
<feature type="transmembrane region" description="Helical" evidence="8">
    <location>
        <begin position="226"/>
        <end position="248"/>
    </location>
</feature>
<dbReference type="Gene3D" id="1.20.1250.20">
    <property type="entry name" value="MFS general substrate transporter like domains"/>
    <property type="match status" value="1"/>
</dbReference>
<feature type="transmembrane region" description="Helical" evidence="8">
    <location>
        <begin position="170"/>
        <end position="189"/>
    </location>
</feature>
<dbReference type="CDD" id="cd17503">
    <property type="entry name" value="MFS_LmrB_MDR_like"/>
    <property type="match status" value="1"/>
</dbReference>
<dbReference type="RefSeq" id="WP_029198379.1">
    <property type="nucleotide sequence ID" value="NZ_JAMDMW010000024.1"/>
</dbReference>
<comment type="caution">
    <text evidence="10">The sequence shown here is derived from an EMBL/GenBank/DDBJ whole genome shotgun (WGS) entry which is preliminary data.</text>
</comment>
<feature type="transmembrane region" description="Helical" evidence="8">
    <location>
        <begin position="141"/>
        <end position="164"/>
    </location>
</feature>
<feature type="transmembrane region" description="Helical" evidence="8">
    <location>
        <begin position="201"/>
        <end position="220"/>
    </location>
</feature>
<evidence type="ECO:0000256" key="1">
    <source>
        <dbReference type="ARBA" id="ARBA00004651"/>
    </source>
</evidence>
<dbReference type="EMBL" id="JAMDMX010000055">
    <property type="protein sequence ID" value="MCY9694841.1"/>
    <property type="molecule type" value="Genomic_DNA"/>
</dbReference>
<evidence type="ECO:0000256" key="5">
    <source>
        <dbReference type="ARBA" id="ARBA00022692"/>
    </source>
</evidence>
<comment type="similarity">
    <text evidence="2">Belongs to the major facilitator superfamily. EmrB family.</text>
</comment>
<dbReference type="InterPro" id="IPR036259">
    <property type="entry name" value="MFS_trans_sf"/>
</dbReference>
<evidence type="ECO:0000256" key="2">
    <source>
        <dbReference type="ARBA" id="ARBA00008537"/>
    </source>
</evidence>
<evidence type="ECO:0000256" key="4">
    <source>
        <dbReference type="ARBA" id="ARBA00022475"/>
    </source>
</evidence>
<evidence type="ECO:0000313" key="10">
    <source>
        <dbReference type="EMBL" id="MCY9694841.1"/>
    </source>
</evidence>
<keyword evidence="3" id="KW-0813">Transport</keyword>
<evidence type="ECO:0000313" key="11">
    <source>
        <dbReference type="Proteomes" id="UP001527099"/>
    </source>
</evidence>
<dbReference type="Pfam" id="PF07690">
    <property type="entry name" value="MFS_1"/>
    <property type="match status" value="1"/>
</dbReference>
<dbReference type="PROSITE" id="PS50850">
    <property type="entry name" value="MFS"/>
    <property type="match status" value="1"/>
</dbReference>
<keyword evidence="6 8" id="KW-1133">Transmembrane helix</keyword>
<dbReference type="SUPFAM" id="SSF103473">
    <property type="entry name" value="MFS general substrate transporter"/>
    <property type="match status" value="1"/>
</dbReference>
<accession>A0ABT4GF67</accession>
<dbReference type="InterPro" id="IPR011701">
    <property type="entry name" value="MFS"/>
</dbReference>
<dbReference type="InterPro" id="IPR020846">
    <property type="entry name" value="MFS_dom"/>
</dbReference>
<feature type="transmembrane region" description="Helical" evidence="8">
    <location>
        <begin position="81"/>
        <end position="101"/>
    </location>
</feature>
<feature type="transmembrane region" description="Helical" evidence="8">
    <location>
        <begin position="334"/>
        <end position="353"/>
    </location>
</feature>
<feature type="domain" description="Major facilitator superfamily (MFS) profile" evidence="9">
    <location>
        <begin position="16"/>
        <end position="478"/>
    </location>
</feature>
<feature type="transmembrane region" description="Helical" evidence="8">
    <location>
        <begin position="359"/>
        <end position="381"/>
    </location>
</feature>
<name>A0ABT4GF67_9BACL</name>
<organism evidence="10 11">
    <name type="scientific">Paenibacillus alginolyticus</name>
    <dbReference type="NCBI Taxonomy" id="59839"/>
    <lineage>
        <taxon>Bacteria</taxon>
        <taxon>Bacillati</taxon>
        <taxon>Bacillota</taxon>
        <taxon>Bacilli</taxon>
        <taxon>Bacillales</taxon>
        <taxon>Paenibacillaceae</taxon>
        <taxon>Paenibacillus</taxon>
    </lineage>
</organism>
<keyword evidence="11" id="KW-1185">Reference proteome</keyword>
<evidence type="ECO:0000256" key="8">
    <source>
        <dbReference type="SAM" id="Phobius"/>
    </source>
</evidence>
<keyword evidence="4" id="KW-1003">Cell membrane</keyword>
<feature type="transmembrane region" description="Helical" evidence="8">
    <location>
        <begin position="269"/>
        <end position="290"/>
    </location>
</feature>
<dbReference type="PANTHER" id="PTHR42718">
    <property type="entry name" value="MAJOR FACILITATOR SUPERFAMILY MULTIDRUG TRANSPORTER MFSC"/>
    <property type="match status" value="1"/>
</dbReference>
<feature type="transmembrane region" description="Helical" evidence="8">
    <location>
        <begin position="302"/>
        <end position="322"/>
    </location>
</feature>
<feature type="transmembrane region" description="Helical" evidence="8">
    <location>
        <begin position="12"/>
        <end position="42"/>
    </location>
</feature>
<dbReference type="Proteomes" id="UP001527099">
    <property type="component" value="Unassembled WGS sequence"/>
</dbReference>
<evidence type="ECO:0000256" key="3">
    <source>
        <dbReference type="ARBA" id="ARBA00022448"/>
    </source>
</evidence>
<sequence>MPPTEIQERNRPFAPVMIAIFFGSVLATLGMSSISIAFPVLMAQFHTDLTTMQWTMTGYLLATGVVAPLTGYLGEKFSTKYLYVAALIGYTLISGLSAFAWNIESLIAFRIVQGIFGGMILPATMTILYQVIPRAKQAFALSMWTLSTMLSPAFGPLLAGWLIGKFEWKWLFLMDIPFGIAAIAVAWRLIPYYKLNTPKTFDLPGLVTVILSSASLLIAFSEAHAWGWSSWRTLSLLAFGILMLGCFIRRELMILEPLLNLKVFVNVKYTVSLAVLAIITLNLYSGAYLIPVFLQNIQGASALEVGLILLPATLAMAGVMPLVGKLYMRIAPQWLIVSGVFLIAVGTLAIGRLDVNVSHGYIVMWLTIRYIGLSLTIMPLTNVGMEAIPRELSGHASSVNNWIRQVFGSFSIALFTSLIASRLTVHNQALGLDGAAEAERKLLKAEAFTMSSNDVYILATMIVLVGLPLVWMLFRGKPRNERLEKHKLRHVKNLTQKEQLK</sequence>
<feature type="transmembrane region" description="Helical" evidence="8">
    <location>
        <begin position="402"/>
        <end position="420"/>
    </location>
</feature>
<dbReference type="NCBIfam" id="TIGR00711">
    <property type="entry name" value="efflux_EmrB"/>
    <property type="match status" value="1"/>
</dbReference>
<comment type="subcellular location">
    <subcellularLocation>
        <location evidence="1">Cell membrane</location>
        <topology evidence="1">Multi-pass membrane protein</topology>
    </subcellularLocation>
</comment>
<evidence type="ECO:0000256" key="6">
    <source>
        <dbReference type="ARBA" id="ARBA00022989"/>
    </source>
</evidence>
<feature type="transmembrane region" description="Helical" evidence="8">
    <location>
        <begin position="107"/>
        <end position="129"/>
    </location>
</feature>
<evidence type="ECO:0000256" key="7">
    <source>
        <dbReference type="ARBA" id="ARBA00023136"/>
    </source>
</evidence>
<keyword evidence="5 8" id="KW-0812">Transmembrane</keyword>
<dbReference type="PANTHER" id="PTHR42718:SF9">
    <property type="entry name" value="MAJOR FACILITATOR SUPERFAMILY MULTIDRUG TRANSPORTER MFSC"/>
    <property type="match status" value="1"/>
</dbReference>
<proteinExistence type="inferred from homology"/>